<dbReference type="Gene3D" id="1.10.510.10">
    <property type="entry name" value="Transferase(Phosphotransferase) domain 1"/>
    <property type="match status" value="1"/>
</dbReference>
<evidence type="ECO:0000256" key="3">
    <source>
        <dbReference type="ARBA" id="ARBA00022777"/>
    </source>
</evidence>
<evidence type="ECO:0000256" key="1">
    <source>
        <dbReference type="ARBA" id="ARBA00012513"/>
    </source>
</evidence>
<evidence type="ECO:0000313" key="6">
    <source>
        <dbReference type="EMBL" id="JAD91025.1"/>
    </source>
</evidence>
<dbReference type="InterPro" id="IPR050588">
    <property type="entry name" value="WNK_Ser-Thr_kinase"/>
</dbReference>
<comment type="catalytic activity">
    <reaction evidence="5">
        <text>L-seryl-[protein] + ATP = O-phospho-L-seryl-[protein] + ADP + H(+)</text>
        <dbReference type="Rhea" id="RHEA:17989"/>
        <dbReference type="Rhea" id="RHEA-COMP:9863"/>
        <dbReference type="Rhea" id="RHEA-COMP:11604"/>
        <dbReference type="ChEBI" id="CHEBI:15378"/>
        <dbReference type="ChEBI" id="CHEBI:29999"/>
        <dbReference type="ChEBI" id="CHEBI:30616"/>
        <dbReference type="ChEBI" id="CHEBI:83421"/>
        <dbReference type="ChEBI" id="CHEBI:456216"/>
        <dbReference type="EC" id="2.7.11.1"/>
    </reaction>
</comment>
<accession>A0A0A9DZB5</accession>
<dbReference type="InterPro" id="IPR011009">
    <property type="entry name" value="Kinase-like_dom_sf"/>
</dbReference>
<organism evidence="6">
    <name type="scientific">Arundo donax</name>
    <name type="common">Giant reed</name>
    <name type="synonym">Donax arundinaceus</name>
    <dbReference type="NCBI Taxonomy" id="35708"/>
    <lineage>
        <taxon>Eukaryota</taxon>
        <taxon>Viridiplantae</taxon>
        <taxon>Streptophyta</taxon>
        <taxon>Embryophyta</taxon>
        <taxon>Tracheophyta</taxon>
        <taxon>Spermatophyta</taxon>
        <taxon>Magnoliopsida</taxon>
        <taxon>Liliopsida</taxon>
        <taxon>Poales</taxon>
        <taxon>Poaceae</taxon>
        <taxon>PACMAD clade</taxon>
        <taxon>Arundinoideae</taxon>
        <taxon>Arundineae</taxon>
        <taxon>Arundo</taxon>
    </lineage>
</organism>
<dbReference type="PANTHER" id="PTHR13902">
    <property type="entry name" value="SERINE/THREONINE-PROTEIN KINASE WNK WITH NO LYSINE -RELATED"/>
    <property type="match status" value="1"/>
</dbReference>
<keyword evidence="3" id="KW-0418">Kinase</keyword>
<dbReference type="EC" id="2.7.11.1" evidence="1"/>
<evidence type="ECO:0000256" key="2">
    <source>
        <dbReference type="ARBA" id="ARBA00022527"/>
    </source>
</evidence>
<dbReference type="SUPFAM" id="SSF56112">
    <property type="entry name" value="Protein kinase-like (PK-like)"/>
    <property type="match status" value="1"/>
</dbReference>
<proteinExistence type="predicted"/>
<reference evidence="6" key="1">
    <citation type="submission" date="2014-09" db="EMBL/GenBank/DDBJ databases">
        <authorList>
            <person name="Magalhaes I.L.F."/>
            <person name="Oliveira U."/>
            <person name="Santos F.R."/>
            <person name="Vidigal T.H.D.A."/>
            <person name="Brescovit A.D."/>
            <person name="Santos A.J."/>
        </authorList>
    </citation>
    <scope>NUCLEOTIDE SEQUENCE</scope>
    <source>
        <tissue evidence="6">Shoot tissue taken approximately 20 cm above the soil surface</tissue>
    </source>
</reference>
<protein>
    <recommendedName>
        <fullName evidence="1">non-specific serine/threonine protein kinase</fullName>
        <ecNumber evidence="1">2.7.11.1</ecNumber>
    </recommendedName>
</protein>
<reference evidence="6" key="2">
    <citation type="journal article" date="2015" name="Data Brief">
        <title>Shoot transcriptome of the giant reed, Arundo donax.</title>
        <authorList>
            <person name="Barrero R.A."/>
            <person name="Guerrero F.D."/>
            <person name="Moolhuijzen P."/>
            <person name="Goolsby J.A."/>
            <person name="Tidwell J."/>
            <person name="Bellgard S.E."/>
            <person name="Bellgard M.I."/>
        </authorList>
    </citation>
    <scope>NUCLEOTIDE SEQUENCE</scope>
    <source>
        <tissue evidence="6">Shoot tissue taken approximately 20 cm above the soil surface</tissue>
    </source>
</reference>
<sequence length="68" mass="8013">MASELFGGNYNELVDIYSFEMCMLEMVTGERPYSECEGYLIFAASTDISDLKGWPFRYTRKFLKWTFI</sequence>
<dbReference type="AlphaFoldDB" id="A0A0A9DZB5"/>
<dbReference type="EMBL" id="GBRH01206870">
    <property type="protein sequence ID" value="JAD91025.1"/>
    <property type="molecule type" value="Transcribed_RNA"/>
</dbReference>
<evidence type="ECO:0000256" key="5">
    <source>
        <dbReference type="ARBA" id="ARBA00048679"/>
    </source>
</evidence>
<name>A0A0A9DZB5_ARUDO</name>
<dbReference type="GO" id="GO:0004674">
    <property type="term" value="F:protein serine/threonine kinase activity"/>
    <property type="evidence" value="ECO:0007669"/>
    <property type="project" value="UniProtKB-KW"/>
</dbReference>
<keyword evidence="3" id="KW-0808">Transferase</keyword>
<comment type="catalytic activity">
    <reaction evidence="4">
        <text>L-threonyl-[protein] + ATP = O-phospho-L-threonyl-[protein] + ADP + H(+)</text>
        <dbReference type="Rhea" id="RHEA:46608"/>
        <dbReference type="Rhea" id="RHEA-COMP:11060"/>
        <dbReference type="Rhea" id="RHEA-COMP:11605"/>
        <dbReference type="ChEBI" id="CHEBI:15378"/>
        <dbReference type="ChEBI" id="CHEBI:30013"/>
        <dbReference type="ChEBI" id="CHEBI:30616"/>
        <dbReference type="ChEBI" id="CHEBI:61977"/>
        <dbReference type="ChEBI" id="CHEBI:456216"/>
        <dbReference type="EC" id="2.7.11.1"/>
    </reaction>
</comment>
<evidence type="ECO:0000256" key="4">
    <source>
        <dbReference type="ARBA" id="ARBA00047899"/>
    </source>
</evidence>
<keyword evidence="2" id="KW-0723">Serine/threonine-protein kinase</keyword>